<gene>
    <name evidence="2" type="ORF">NQ317_003985</name>
</gene>
<organism evidence="2 3">
    <name type="scientific">Molorchus minor</name>
    <dbReference type="NCBI Taxonomy" id="1323400"/>
    <lineage>
        <taxon>Eukaryota</taxon>
        <taxon>Metazoa</taxon>
        <taxon>Ecdysozoa</taxon>
        <taxon>Arthropoda</taxon>
        <taxon>Hexapoda</taxon>
        <taxon>Insecta</taxon>
        <taxon>Pterygota</taxon>
        <taxon>Neoptera</taxon>
        <taxon>Endopterygota</taxon>
        <taxon>Coleoptera</taxon>
        <taxon>Polyphaga</taxon>
        <taxon>Cucujiformia</taxon>
        <taxon>Chrysomeloidea</taxon>
        <taxon>Cerambycidae</taxon>
        <taxon>Lamiinae</taxon>
        <taxon>Monochamini</taxon>
        <taxon>Molorchus</taxon>
    </lineage>
</organism>
<keyword evidence="1" id="KW-0812">Transmembrane</keyword>
<name>A0ABQ9K2S7_9CUCU</name>
<feature type="transmembrane region" description="Helical" evidence="1">
    <location>
        <begin position="76"/>
        <end position="102"/>
    </location>
</feature>
<proteinExistence type="predicted"/>
<protein>
    <submittedName>
        <fullName evidence="2">Uncharacterized protein</fullName>
    </submittedName>
</protein>
<dbReference type="EMBL" id="JAPWTJ010000038">
    <property type="protein sequence ID" value="KAJ8984402.1"/>
    <property type="molecule type" value="Genomic_DNA"/>
</dbReference>
<evidence type="ECO:0000313" key="2">
    <source>
        <dbReference type="EMBL" id="KAJ8984402.1"/>
    </source>
</evidence>
<sequence length="159" mass="18610">MAPWERLKFILVTHLLYSPENPEKPRDITNSNNDTATASTSKLNQHFERFPNKSWKSKPPLPQENLKRLQFSNYFVYGYLVLFLSCLWVSSICICVFSYTVAIRMVQELQPRDKLQPSLMHRTSTPYAHKLKLVYAMHWQIAKKSLSSGETIEEEEELT</sequence>
<keyword evidence="3" id="KW-1185">Reference proteome</keyword>
<evidence type="ECO:0000313" key="3">
    <source>
        <dbReference type="Proteomes" id="UP001162164"/>
    </source>
</evidence>
<comment type="caution">
    <text evidence="2">The sequence shown here is derived from an EMBL/GenBank/DDBJ whole genome shotgun (WGS) entry which is preliminary data.</text>
</comment>
<evidence type="ECO:0000256" key="1">
    <source>
        <dbReference type="SAM" id="Phobius"/>
    </source>
</evidence>
<reference evidence="2" key="1">
    <citation type="journal article" date="2023" name="Insect Mol. Biol.">
        <title>Genome sequencing provides insights into the evolution of gene families encoding plant cell wall-degrading enzymes in longhorned beetles.</title>
        <authorList>
            <person name="Shin N.R."/>
            <person name="Okamura Y."/>
            <person name="Kirsch R."/>
            <person name="Pauchet Y."/>
        </authorList>
    </citation>
    <scope>NUCLEOTIDE SEQUENCE</scope>
    <source>
        <strain evidence="2">MMC_N1</strain>
    </source>
</reference>
<dbReference type="Proteomes" id="UP001162164">
    <property type="component" value="Unassembled WGS sequence"/>
</dbReference>
<accession>A0ABQ9K2S7</accession>
<keyword evidence="1" id="KW-1133">Transmembrane helix</keyword>
<keyword evidence="1" id="KW-0472">Membrane</keyword>